<dbReference type="Proteomes" id="UP000294862">
    <property type="component" value="Unassembled WGS sequence"/>
</dbReference>
<feature type="compositionally biased region" description="Pro residues" evidence="1">
    <location>
        <begin position="67"/>
        <end position="77"/>
    </location>
</feature>
<dbReference type="RefSeq" id="WP_131996545.1">
    <property type="nucleotide sequence ID" value="NZ_SLWQ01000003.1"/>
</dbReference>
<dbReference type="OrthoDB" id="5974779at2"/>
<evidence type="ECO:0000313" key="4">
    <source>
        <dbReference type="Proteomes" id="UP000294862"/>
    </source>
</evidence>
<evidence type="ECO:0008006" key="5">
    <source>
        <dbReference type="Google" id="ProtNLM"/>
    </source>
</evidence>
<organism evidence="3 4">
    <name type="scientific">Dokdonella fugitiva</name>
    <dbReference type="NCBI Taxonomy" id="328517"/>
    <lineage>
        <taxon>Bacteria</taxon>
        <taxon>Pseudomonadati</taxon>
        <taxon>Pseudomonadota</taxon>
        <taxon>Gammaproteobacteria</taxon>
        <taxon>Lysobacterales</taxon>
        <taxon>Rhodanobacteraceae</taxon>
        <taxon>Dokdonella</taxon>
    </lineage>
</organism>
<keyword evidence="2" id="KW-0732">Signal</keyword>
<gene>
    <name evidence="3" type="ORF">EV148_103353</name>
</gene>
<accession>A0A4R2IAD6</accession>
<feature type="chain" id="PRO_5020622434" description="DUF4124 domain-containing protein" evidence="2">
    <location>
        <begin position="18"/>
        <end position="210"/>
    </location>
</feature>
<feature type="signal peptide" evidence="2">
    <location>
        <begin position="1"/>
        <end position="17"/>
    </location>
</feature>
<evidence type="ECO:0000313" key="3">
    <source>
        <dbReference type="EMBL" id="TCO41433.1"/>
    </source>
</evidence>
<proteinExistence type="predicted"/>
<dbReference type="AlphaFoldDB" id="A0A4R2IAD6"/>
<feature type="region of interest" description="Disordered" evidence="1">
    <location>
        <begin position="56"/>
        <end position="77"/>
    </location>
</feature>
<sequence>MPRLLLLLACFPLAAAATEVYRCTGPDGIGYQDTPCADARGQSVIHLADPPPVVQAAPSDVVDEEPAPPAAPAPPPTAVPAIPPPSFYLCVATDGSRYVSEDGIGRRSLVPYAMLADSGRSLAQAYGPGGIGVSAPELQHPSSIPAHADPLGASWVWVVDDCHHADAVEACAYLRNELDKVTGQLRRAFSDTEARLEQEQAELRERLRGC</sequence>
<evidence type="ECO:0000256" key="1">
    <source>
        <dbReference type="SAM" id="MobiDB-lite"/>
    </source>
</evidence>
<reference evidence="3 4" key="1">
    <citation type="journal article" date="2015" name="Stand. Genomic Sci.">
        <title>Genomic Encyclopedia of Bacterial and Archaeal Type Strains, Phase III: the genomes of soil and plant-associated and newly described type strains.</title>
        <authorList>
            <person name="Whitman W.B."/>
            <person name="Woyke T."/>
            <person name="Klenk H.P."/>
            <person name="Zhou Y."/>
            <person name="Lilburn T.G."/>
            <person name="Beck B.J."/>
            <person name="De Vos P."/>
            <person name="Vandamme P."/>
            <person name="Eisen J.A."/>
            <person name="Garrity G."/>
            <person name="Hugenholtz P."/>
            <person name="Kyrpides N.C."/>
        </authorList>
    </citation>
    <scope>NUCLEOTIDE SEQUENCE [LARGE SCALE GENOMIC DNA]</scope>
    <source>
        <strain evidence="3 4">A3</strain>
    </source>
</reference>
<dbReference type="EMBL" id="SLWQ01000003">
    <property type="protein sequence ID" value="TCO41433.1"/>
    <property type="molecule type" value="Genomic_DNA"/>
</dbReference>
<name>A0A4R2IAD6_9GAMM</name>
<protein>
    <recommendedName>
        <fullName evidence="5">DUF4124 domain-containing protein</fullName>
    </recommendedName>
</protein>
<keyword evidence="4" id="KW-1185">Reference proteome</keyword>
<evidence type="ECO:0000256" key="2">
    <source>
        <dbReference type="SAM" id="SignalP"/>
    </source>
</evidence>
<comment type="caution">
    <text evidence="3">The sequence shown here is derived from an EMBL/GenBank/DDBJ whole genome shotgun (WGS) entry which is preliminary data.</text>
</comment>